<evidence type="ECO:0000313" key="4">
    <source>
        <dbReference type="Proteomes" id="UP001569428"/>
    </source>
</evidence>
<sequence>MRRISFATAAALVCTIIASNGFADTRISRGAIPVIDNVKLSQVAGPIEYPWGIALLPDGTLVITQRNGKIRTVKDGNLSDPVDFPAQVYFEGQGGLLDVAASPNFEKDNLLFFSYSIGNTQENRLAIGRGKWLNGALQGFEEIFKAAQGKTNDRHFGSRFAFLPDGTLLATIGDGGNPPQSYLDIFAREQGQNLHTHFGSVIRIKPDGSVPDDNPFVKMEGAQPEIWSFGHRNSQGLAIDPESKVVWSNEHGPAAGDELNRLEKGANFGWPRVTFGRDYRDGSNISFKIADPEFVSPVLAWIDTHAPGGLTVYTGKAFPEWRGHLLSAGLVTQDLRVINPEGDALTGEQRIVIGERVRDSEIGADGTLYVITDGPQGKLLRIDPDQ</sequence>
<dbReference type="PANTHER" id="PTHR19328">
    <property type="entry name" value="HEDGEHOG-INTERACTING PROTEIN"/>
    <property type="match status" value="1"/>
</dbReference>
<dbReference type="InterPro" id="IPR012938">
    <property type="entry name" value="Glc/Sorbosone_DH"/>
</dbReference>
<keyword evidence="1" id="KW-0732">Signal</keyword>
<keyword evidence="4" id="KW-1185">Reference proteome</keyword>
<dbReference type="RefSeq" id="WP_371837869.1">
    <property type="nucleotide sequence ID" value="NZ_JBGMEK010000006.1"/>
</dbReference>
<dbReference type="EMBL" id="JBGMEK010000006">
    <property type="protein sequence ID" value="MFA0810262.1"/>
    <property type="molecule type" value="Genomic_DNA"/>
</dbReference>
<evidence type="ECO:0000256" key="1">
    <source>
        <dbReference type="SAM" id="SignalP"/>
    </source>
</evidence>
<evidence type="ECO:0000259" key="2">
    <source>
        <dbReference type="Pfam" id="PF07995"/>
    </source>
</evidence>
<proteinExistence type="predicted"/>
<dbReference type="PANTHER" id="PTHR19328:SF75">
    <property type="entry name" value="ALDOSE SUGAR DEHYDROGENASE YLII"/>
    <property type="match status" value="1"/>
</dbReference>
<reference evidence="3 4" key="1">
    <citation type="submission" date="2024-08" db="EMBL/GenBank/DDBJ databases">
        <authorList>
            <person name="Ishaq N."/>
        </authorList>
    </citation>
    <scope>NUCLEOTIDE SEQUENCE [LARGE SCALE GENOMIC DNA]</scope>
    <source>
        <strain evidence="3 4">DSM 18651</strain>
    </source>
</reference>
<dbReference type="InterPro" id="IPR011041">
    <property type="entry name" value="Quinoprot_gluc/sorb_DH_b-prop"/>
</dbReference>
<keyword evidence="3" id="KW-0560">Oxidoreductase</keyword>
<dbReference type="Pfam" id="PF07995">
    <property type="entry name" value="GSDH"/>
    <property type="match status" value="1"/>
</dbReference>
<comment type="caution">
    <text evidence="3">The sequence shown here is derived from an EMBL/GenBank/DDBJ whole genome shotgun (WGS) entry which is preliminary data.</text>
</comment>
<accession>A0ABV4NW41</accession>
<protein>
    <submittedName>
        <fullName evidence="3">PQQ-dependent sugar dehydrogenase</fullName>
        <ecNumber evidence="3">1.1.5.-</ecNumber>
    </submittedName>
</protein>
<evidence type="ECO:0000313" key="3">
    <source>
        <dbReference type="EMBL" id="MFA0810262.1"/>
    </source>
</evidence>
<dbReference type="Gene3D" id="2.120.10.30">
    <property type="entry name" value="TolB, C-terminal domain"/>
    <property type="match status" value="1"/>
</dbReference>
<feature type="signal peptide" evidence="1">
    <location>
        <begin position="1"/>
        <end position="23"/>
    </location>
</feature>
<dbReference type="Proteomes" id="UP001569428">
    <property type="component" value="Unassembled WGS sequence"/>
</dbReference>
<dbReference type="EC" id="1.1.5.-" evidence="3"/>
<feature type="chain" id="PRO_5045651113" evidence="1">
    <location>
        <begin position="24"/>
        <end position="386"/>
    </location>
</feature>
<name>A0ABV4NW41_9GAMM</name>
<dbReference type="InterPro" id="IPR011042">
    <property type="entry name" value="6-blade_b-propeller_TolB-like"/>
</dbReference>
<dbReference type="GO" id="GO:0016491">
    <property type="term" value="F:oxidoreductase activity"/>
    <property type="evidence" value="ECO:0007669"/>
    <property type="project" value="UniProtKB-KW"/>
</dbReference>
<gene>
    <name evidence="3" type="ORF">ACCI49_04955</name>
</gene>
<dbReference type="SUPFAM" id="SSF50952">
    <property type="entry name" value="Soluble quinoprotein glucose dehydrogenase"/>
    <property type="match status" value="1"/>
</dbReference>
<organism evidence="3 4">
    <name type="scientific">Microbulbifer epialgicus</name>
    <dbReference type="NCBI Taxonomy" id="393907"/>
    <lineage>
        <taxon>Bacteria</taxon>
        <taxon>Pseudomonadati</taxon>
        <taxon>Pseudomonadota</taxon>
        <taxon>Gammaproteobacteria</taxon>
        <taxon>Cellvibrionales</taxon>
        <taxon>Microbulbiferaceae</taxon>
        <taxon>Microbulbifer</taxon>
    </lineage>
</organism>
<feature type="domain" description="Glucose/Sorbosone dehydrogenase" evidence="2">
    <location>
        <begin position="48"/>
        <end position="381"/>
    </location>
</feature>